<sequence length="141" mass="15480">MVLRMRTKVKALPGCPMSKCMALLSGLWTPELLWSLSNGPRRFSELRRDIPAISAKVLTSRLRDLEHRGVLGRSVMPTSPPTVEYDLTPLGRELLPAIKAIVDVGSRLLLRDLAIPSPQAVDAPGPGHLDPEHLDPGHLEQ</sequence>
<dbReference type="GO" id="GO:0003677">
    <property type="term" value="F:DNA binding"/>
    <property type="evidence" value="ECO:0007669"/>
    <property type="project" value="UniProtKB-KW"/>
</dbReference>
<evidence type="ECO:0000313" key="6">
    <source>
        <dbReference type="EMBL" id="NVN12824.1"/>
    </source>
</evidence>
<dbReference type="EMBL" id="JABXXP010000600">
    <property type="protein sequence ID" value="NVN12824.1"/>
    <property type="molecule type" value="Genomic_DNA"/>
</dbReference>
<evidence type="ECO:0000256" key="1">
    <source>
        <dbReference type="ARBA" id="ARBA00023015"/>
    </source>
</evidence>
<dbReference type="RefSeq" id="WP_176641338.1">
    <property type="nucleotide sequence ID" value="NZ_JABXXP010000600.1"/>
</dbReference>
<feature type="domain" description="HTH hxlR-type" evidence="5">
    <location>
        <begin position="15"/>
        <end position="113"/>
    </location>
</feature>
<dbReference type="AlphaFoldDB" id="A0A7Y7IYN3"/>
<evidence type="ECO:0000259" key="5">
    <source>
        <dbReference type="PROSITE" id="PS51118"/>
    </source>
</evidence>
<feature type="compositionally biased region" description="Basic and acidic residues" evidence="4">
    <location>
        <begin position="129"/>
        <end position="141"/>
    </location>
</feature>
<evidence type="ECO:0000256" key="4">
    <source>
        <dbReference type="SAM" id="MobiDB-lite"/>
    </source>
</evidence>
<evidence type="ECO:0000256" key="2">
    <source>
        <dbReference type="ARBA" id="ARBA00023125"/>
    </source>
</evidence>
<evidence type="ECO:0000256" key="3">
    <source>
        <dbReference type="ARBA" id="ARBA00023163"/>
    </source>
</evidence>
<dbReference type="PROSITE" id="PS51118">
    <property type="entry name" value="HTH_HXLR"/>
    <property type="match status" value="1"/>
</dbReference>
<comment type="caution">
    <text evidence="6">The sequence shown here is derived from an EMBL/GenBank/DDBJ whole genome shotgun (WGS) entry which is preliminary data.</text>
</comment>
<dbReference type="Pfam" id="PF01638">
    <property type="entry name" value="HxlR"/>
    <property type="match status" value="1"/>
</dbReference>
<dbReference type="InterPro" id="IPR036390">
    <property type="entry name" value="WH_DNA-bd_sf"/>
</dbReference>
<reference evidence="6 7" key="1">
    <citation type="submission" date="2020-06" db="EMBL/GenBank/DDBJ databases">
        <title>Description of novel acetic acid bacteria.</title>
        <authorList>
            <person name="Sombolestani A."/>
        </authorList>
    </citation>
    <scope>NUCLEOTIDE SEQUENCE [LARGE SCALE GENOMIC DNA]</scope>
    <source>
        <strain evidence="6 7">LMG 31431</strain>
    </source>
</reference>
<dbReference type="InterPro" id="IPR002577">
    <property type="entry name" value="HTH_HxlR"/>
</dbReference>
<protein>
    <submittedName>
        <fullName evidence="6">Helix-turn-helix transcriptional regulator</fullName>
    </submittedName>
</protein>
<keyword evidence="1" id="KW-0805">Transcription regulation</keyword>
<dbReference type="SUPFAM" id="SSF46785">
    <property type="entry name" value="Winged helix' DNA-binding domain"/>
    <property type="match status" value="1"/>
</dbReference>
<evidence type="ECO:0000313" key="7">
    <source>
        <dbReference type="Proteomes" id="UP000534870"/>
    </source>
</evidence>
<feature type="region of interest" description="Disordered" evidence="4">
    <location>
        <begin position="120"/>
        <end position="141"/>
    </location>
</feature>
<keyword evidence="3" id="KW-0804">Transcription</keyword>
<dbReference type="Gene3D" id="1.10.10.10">
    <property type="entry name" value="Winged helix-like DNA-binding domain superfamily/Winged helix DNA-binding domain"/>
    <property type="match status" value="1"/>
</dbReference>
<proteinExistence type="predicted"/>
<organism evidence="6 7">
    <name type="scientific">Nguyenibacter vanlangensis</name>
    <dbReference type="NCBI Taxonomy" id="1216886"/>
    <lineage>
        <taxon>Bacteria</taxon>
        <taxon>Pseudomonadati</taxon>
        <taxon>Pseudomonadota</taxon>
        <taxon>Alphaproteobacteria</taxon>
        <taxon>Acetobacterales</taxon>
        <taxon>Acetobacteraceae</taxon>
        <taxon>Nguyenibacter</taxon>
    </lineage>
</organism>
<dbReference type="PANTHER" id="PTHR33204:SF18">
    <property type="entry name" value="TRANSCRIPTIONAL REGULATORY PROTEIN"/>
    <property type="match status" value="1"/>
</dbReference>
<accession>A0A7Y7IYN3</accession>
<gene>
    <name evidence="6" type="ORF">HUK84_17115</name>
</gene>
<keyword evidence="2" id="KW-0238">DNA-binding</keyword>
<name>A0A7Y7IYN3_9PROT</name>
<dbReference type="Proteomes" id="UP000534870">
    <property type="component" value="Unassembled WGS sequence"/>
</dbReference>
<dbReference type="InterPro" id="IPR036388">
    <property type="entry name" value="WH-like_DNA-bd_sf"/>
</dbReference>
<dbReference type="PANTHER" id="PTHR33204">
    <property type="entry name" value="TRANSCRIPTIONAL REGULATOR, MARR FAMILY"/>
    <property type="match status" value="1"/>
</dbReference>